<sequence>MASPASSLETALQGTSRIRRSAHRTVFHREGAYSPRSRDLRVSESLAAAGIQTVLARYADLPTPDAAAGDLQRLEYRLCWHVMRTCQHRTRQLVTLMSRKRWEGGFTAELPSLLVSHEWPTQEPSSFLHRRQQVFKRVLRIKIVATMYKAHLRYENWDLRLPEDRRVVNWA</sequence>
<organism evidence="1 2">
    <name type="scientific">Dreissena polymorpha</name>
    <name type="common">Zebra mussel</name>
    <name type="synonym">Mytilus polymorpha</name>
    <dbReference type="NCBI Taxonomy" id="45954"/>
    <lineage>
        <taxon>Eukaryota</taxon>
        <taxon>Metazoa</taxon>
        <taxon>Spiralia</taxon>
        <taxon>Lophotrochozoa</taxon>
        <taxon>Mollusca</taxon>
        <taxon>Bivalvia</taxon>
        <taxon>Autobranchia</taxon>
        <taxon>Heteroconchia</taxon>
        <taxon>Euheterodonta</taxon>
        <taxon>Imparidentia</taxon>
        <taxon>Neoheterodontei</taxon>
        <taxon>Myida</taxon>
        <taxon>Dreissenoidea</taxon>
        <taxon>Dreissenidae</taxon>
        <taxon>Dreissena</taxon>
    </lineage>
</organism>
<reference evidence="1" key="1">
    <citation type="journal article" date="2019" name="bioRxiv">
        <title>The Genome of the Zebra Mussel, Dreissena polymorpha: A Resource for Invasive Species Research.</title>
        <authorList>
            <person name="McCartney M.A."/>
            <person name="Auch B."/>
            <person name="Kono T."/>
            <person name="Mallez S."/>
            <person name="Zhang Y."/>
            <person name="Obille A."/>
            <person name="Becker A."/>
            <person name="Abrahante J.E."/>
            <person name="Garbe J."/>
            <person name="Badalamenti J.P."/>
            <person name="Herman A."/>
            <person name="Mangelson H."/>
            <person name="Liachko I."/>
            <person name="Sullivan S."/>
            <person name="Sone E.D."/>
            <person name="Koren S."/>
            <person name="Silverstein K.A.T."/>
            <person name="Beckman K.B."/>
            <person name="Gohl D.M."/>
        </authorList>
    </citation>
    <scope>NUCLEOTIDE SEQUENCE</scope>
    <source>
        <strain evidence="1">Duluth1</strain>
        <tissue evidence="1">Whole animal</tissue>
    </source>
</reference>
<keyword evidence="2" id="KW-1185">Reference proteome</keyword>
<evidence type="ECO:0000313" key="1">
    <source>
        <dbReference type="EMBL" id="KAH3840321.1"/>
    </source>
</evidence>
<reference evidence="1" key="2">
    <citation type="submission" date="2020-11" db="EMBL/GenBank/DDBJ databases">
        <authorList>
            <person name="McCartney M.A."/>
            <person name="Auch B."/>
            <person name="Kono T."/>
            <person name="Mallez S."/>
            <person name="Becker A."/>
            <person name="Gohl D.M."/>
            <person name="Silverstein K.A.T."/>
            <person name="Koren S."/>
            <person name="Bechman K.B."/>
            <person name="Herman A."/>
            <person name="Abrahante J.E."/>
            <person name="Garbe J."/>
        </authorList>
    </citation>
    <scope>NUCLEOTIDE SEQUENCE</scope>
    <source>
        <strain evidence="1">Duluth1</strain>
        <tissue evidence="1">Whole animal</tissue>
    </source>
</reference>
<dbReference type="Proteomes" id="UP000828390">
    <property type="component" value="Unassembled WGS sequence"/>
</dbReference>
<evidence type="ECO:0000313" key="2">
    <source>
        <dbReference type="Proteomes" id="UP000828390"/>
    </source>
</evidence>
<accession>A0A9D4KIL6</accession>
<protein>
    <submittedName>
        <fullName evidence="1">Uncharacterized protein</fullName>
    </submittedName>
</protein>
<gene>
    <name evidence="1" type="ORF">DPMN_113768</name>
</gene>
<dbReference type="AlphaFoldDB" id="A0A9D4KIL6"/>
<name>A0A9D4KIL6_DREPO</name>
<dbReference type="EMBL" id="JAIWYP010000004">
    <property type="protein sequence ID" value="KAH3840321.1"/>
    <property type="molecule type" value="Genomic_DNA"/>
</dbReference>
<comment type="caution">
    <text evidence="1">The sequence shown here is derived from an EMBL/GenBank/DDBJ whole genome shotgun (WGS) entry which is preliminary data.</text>
</comment>
<proteinExistence type="predicted"/>